<dbReference type="EMBL" id="LQNU01000070">
    <property type="protein sequence ID" value="KZE77525.1"/>
    <property type="molecule type" value="Genomic_DNA"/>
</dbReference>
<dbReference type="RefSeq" id="WP_038985349.1">
    <property type="nucleotide sequence ID" value="NZ_JWJO01000012.1"/>
</dbReference>
<evidence type="ECO:0000313" key="2">
    <source>
        <dbReference type="Proteomes" id="UP000076630"/>
    </source>
</evidence>
<keyword evidence="2" id="KW-1185">Reference proteome</keyword>
<protein>
    <submittedName>
        <fullName evidence="1">Uncharacterized protein</fullName>
    </submittedName>
</protein>
<proteinExistence type="predicted"/>
<accession>A0A161SBK5</accession>
<comment type="caution">
    <text evidence="1">The sequence shown here is derived from an EMBL/GenBank/DDBJ whole genome shotgun (WGS) entry which is preliminary data.</text>
</comment>
<name>A0A161SBK5_9FLAO</name>
<dbReference type="AlphaFoldDB" id="A0A161SBK5"/>
<dbReference type="Proteomes" id="UP000076630">
    <property type="component" value="Unassembled WGS sequence"/>
</dbReference>
<evidence type="ECO:0000313" key="1">
    <source>
        <dbReference type="EMBL" id="KZE77525.1"/>
    </source>
</evidence>
<gene>
    <name evidence="1" type="ORF">AV926_14230</name>
</gene>
<organism evidence="1 2">
    <name type="scientific">Myroides marinus</name>
    <dbReference type="NCBI Taxonomy" id="703342"/>
    <lineage>
        <taxon>Bacteria</taxon>
        <taxon>Pseudomonadati</taxon>
        <taxon>Bacteroidota</taxon>
        <taxon>Flavobacteriia</taxon>
        <taxon>Flavobacteriales</taxon>
        <taxon>Flavobacteriaceae</taxon>
        <taxon>Myroides</taxon>
    </lineage>
</organism>
<sequence length="72" mass="8387">MKVIIKSQKQLDLIMYAVMHDLMNYIKENSIKSVKDLDSEKAELFSFLKDNSTNSNSISHFSKVEEYIIERG</sequence>
<reference evidence="1 2" key="1">
    <citation type="submission" date="2016-01" db="EMBL/GenBank/DDBJ databases">
        <title>Whole genome sequencing of Myroides marinus L41.</title>
        <authorList>
            <person name="Hong K.W."/>
        </authorList>
    </citation>
    <scope>NUCLEOTIDE SEQUENCE [LARGE SCALE GENOMIC DNA]</scope>
    <source>
        <strain evidence="1 2">L41</strain>
    </source>
</reference>